<dbReference type="Gene3D" id="3.40.50.150">
    <property type="entry name" value="Vaccinia Virus protein VP39"/>
    <property type="match status" value="1"/>
</dbReference>
<dbReference type="InterPro" id="IPR012818">
    <property type="entry name" value="CbiE"/>
</dbReference>
<dbReference type="Pfam" id="PF00590">
    <property type="entry name" value="TP_methylase"/>
    <property type="match status" value="1"/>
</dbReference>
<keyword evidence="3 7" id="KW-0489">Methyltransferase</keyword>
<name>A0A1W1YB94_9MICO</name>
<dbReference type="InterPro" id="IPR006365">
    <property type="entry name" value="Cbl_synth_CobL"/>
</dbReference>
<dbReference type="EMBL" id="FWXN01000001">
    <property type="protein sequence ID" value="SMC33384.1"/>
    <property type="molecule type" value="Genomic_DNA"/>
</dbReference>
<evidence type="ECO:0000256" key="3">
    <source>
        <dbReference type="ARBA" id="ARBA00022603"/>
    </source>
</evidence>
<dbReference type="InterPro" id="IPR050714">
    <property type="entry name" value="Cobalamin_biosynth_MTase"/>
</dbReference>
<dbReference type="Proteomes" id="UP000192634">
    <property type="component" value="Unassembled WGS sequence"/>
</dbReference>
<dbReference type="SUPFAM" id="SSF53790">
    <property type="entry name" value="Tetrapyrrole methylase"/>
    <property type="match status" value="1"/>
</dbReference>
<dbReference type="PANTHER" id="PTHR43182:SF1">
    <property type="entry name" value="COBALT-PRECORRIN-7 C(5)-METHYLTRANSFERASE"/>
    <property type="match status" value="1"/>
</dbReference>
<protein>
    <submittedName>
        <fullName evidence="7">Precorrin-6Y C5,15-methyltransferase (Decarboxylating)</fullName>
    </submittedName>
</protein>
<dbReference type="AlphaFoldDB" id="A0A1W1YB94"/>
<evidence type="ECO:0000256" key="1">
    <source>
        <dbReference type="ARBA" id="ARBA00004953"/>
    </source>
</evidence>
<evidence type="ECO:0000256" key="5">
    <source>
        <dbReference type="ARBA" id="ARBA00022691"/>
    </source>
</evidence>
<evidence type="ECO:0000313" key="7">
    <source>
        <dbReference type="EMBL" id="SMC33384.1"/>
    </source>
</evidence>
<evidence type="ECO:0000256" key="4">
    <source>
        <dbReference type="ARBA" id="ARBA00022679"/>
    </source>
</evidence>
<keyword evidence="2" id="KW-0169">Cobalamin biosynthesis</keyword>
<keyword evidence="5" id="KW-0949">S-adenosyl-L-methionine</keyword>
<dbReference type="InterPro" id="IPR035996">
    <property type="entry name" value="4pyrrol_Methylase_sf"/>
</dbReference>
<feature type="domain" description="Tetrapyrrole methylase" evidence="6">
    <location>
        <begin position="4"/>
        <end position="164"/>
    </location>
</feature>
<dbReference type="NCBIfam" id="TIGR02469">
    <property type="entry name" value="CbiT"/>
    <property type="match status" value="1"/>
</dbReference>
<keyword evidence="4 7" id="KW-0808">Transferase</keyword>
<dbReference type="PANTHER" id="PTHR43182">
    <property type="entry name" value="COBALT-PRECORRIN-6B C(15)-METHYLTRANSFERASE (DECARBOXYLATING)"/>
    <property type="match status" value="1"/>
</dbReference>
<evidence type="ECO:0000259" key="6">
    <source>
        <dbReference type="Pfam" id="PF00590"/>
    </source>
</evidence>
<dbReference type="CDD" id="cd11644">
    <property type="entry name" value="Precorrin-6Y-MT"/>
    <property type="match status" value="1"/>
</dbReference>
<dbReference type="RefSeq" id="WP_200811103.1">
    <property type="nucleotide sequence ID" value="NZ_FWXN01000001.1"/>
</dbReference>
<organism evidence="7 8">
    <name type="scientific">Janibacter indicus</name>
    <dbReference type="NCBI Taxonomy" id="857417"/>
    <lineage>
        <taxon>Bacteria</taxon>
        <taxon>Bacillati</taxon>
        <taxon>Actinomycetota</taxon>
        <taxon>Actinomycetes</taxon>
        <taxon>Micrococcales</taxon>
        <taxon>Intrasporangiaceae</taxon>
        <taxon>Janibacter</taxon>
    </lineage>
</organism>
<sequence length="408" mass="42395">MIEVVGIGDDGWSGLDEARRALISGAATLVGGSRHLDLVAPHAPEAQLVPWPSPLRPALPALVEAHPDAVVLASGDPLRSGIATTLVELVGADRVRVHPAIGSDALARARQGWPAEETVVVTTVGRDLRAVLPHLAPGARLVVLLSGGGDPARLGALLTEHGWGASMLTARWHLGSPDEGARSERADGFAEATPDLVLACLDVRADDPAATAATAGPVPGRPEDFIDHDGQLTKRDVRASGLARLRPTPGAHLWDLGAGNGSVALEWCLAADRATVTCVERDATRAQRIRDNAAALGLAARVDVVVGDTGSTDLAMLPTPDAIFVGGGLDPDLLDRAWSSLRPGGRLVAHAVTLEGDAALIGRHARTGGELTRLSVERAVPLGRFLSWTPARTVTQLAAIRTDSEDPT</sequence>
<proteinExistence type="predicted"/>
<dbReference type="PIRSF" id="PIRSF036428">
    <property type="entry name" value="CobL"/>
    <property type="match status" value="1"/>
</dbReference>
<dbReference type="InterPro" id="IPR029063">
    <property type="entry name" value="SAM-dependent_MTases_sf"/>
</dbReference>
<dbReference type="GO" id="GO:0008276">
    <property type="term" value="F:protein methyltransferase activity"/>
    <property type="evidence" value="ECO:0007669"/>
    <property type="project" value="InterPro"/>
</dbReference>
<accession>A0A1W1YB94</accession>
<dbReference type="NCBIfam" id="TIGR02467">
    <property type="entry name" value="CbiE"/>
    <property type="match status" value="1"/>
</dbReference>
<reference evidence="7 8" key="1">
    <citation type="submission" date="2017-04" db="EMBL/GenBank/DDBJ databases">
        <authorList>
            <person name="Afonso C.L."/>
            <person name="Miller P.J."/>
            <person name="Scott M.A."/>
            <person name="Spackman E."/>
            <person name="Goraichik I."/>
            <person name="Dimitrov K.M."/>
            <person name="Suarez D.L."/>
            <person name="Swayne D.E."/>
        </authorList>
    </citation>
    <scope>NUCLEOTIDE SEQUENCE [LARGE SCALE GENOMIC DNA]</scope>
    <source>
        <strain evidence="7 8">CGMCC 1.12511</strain>
    </source>
</reference>
<dbReference type="Gene3D" id="3.40.1010.10">
    <property type="entry name" value="Cobalt-precorrin-4 Transmethylase, Domain 1"/>
    <property type="match status" value="1"/>
</dbReference>
<dbReference type="InterPro" id="IPR000878">
    <property type="entry name" value="4pyrrol_Mease"/>
</dbReference>
<dbReference type="GO" id="GO:0032259">
    <property type="term" value="P:methylation"/>
    <property type="evidence" value="ECO:0007669"/>
    <property type="project" value="UniProtKB-KW"/>
</dbReference>
<evidence type="ECO:0000256" key="2">
    <source>
        <dbReference type="ARBA" id="ARBA00022573"/>
    </source>
</evidence>
<dbReference type="InterPro" id="IPR014777">
    <property type="entry name" value="4pyrrole_Mease_sub1"/>
</dbReference>
<dbReference type="UniPathway" id="UPA00148"/>
<dbReference type="GO" id="GO:0009236">
    <property type="term" value="P:cobalamin biosynthetic process"/>
    <property type="evidence" value="ECO:0007669"/>
    <property type="project" value="UniProtKB-UniPathway"/>
</dbReference>
<comment type="pathway">
    <text evidence="1">Cofactor biosynthesis; adenosylcobalamin biosynthesis.</text>
</comment>
<gene>
    <name evidence="7" type="ORF">SAMN06296429_101296</name>
</gene>
<evidence type="ECO:0000313" key="8">
    <source>
        <dbReference type="Proteomes" id="UP000192634"/>
    </source>
</evidence>
<dbReference type="SUPFAM" id="SSF53335">
    <property type="entry name" value="S-adenosyl-L-methionine-dependent methyltransferases"/>
    <property type="match status" value="1"/>
</dbReference>
<dbReference type="CDD" id="cd02440">
    <property type="entry name" value="AdoMet_MTases"/>
    <property type="match status" value="1"/>
</dbReference>
<dbReference type="InterPro" id="IPR014008">
    <property type="entry name" value="Cbl_synth_MTase_CbiT"/>
</dbReference>